<dbReference type="InterPro" id="IPR020846">
    <property type="entry name" value="MFS_dom"/>
</dbReference>
<evidence type="ECO:0000256" key="5">
    <source>
        <dbReference type="ARBA" id="ARBA00022989"/>
    </source>
</evidence>
<dbReference type="eggNOG" id="COG0477">
    <property type="taxonomic scope" value="Bacteria"/>
</dbReference>
<feature type="transmembrane region" description="Helical" evidence="7">
    <location>
        <begin position="529"/>
        <end position="547"/>
    </location>
</feature>
<feature type="transmembrane region" description="Helical" evidence="7">
    <location>
        <begin position="261"/>
        <end position="282"/>
    </location>
</feature>
<dbReference type="AlphaFoldDB" id="Q7NNZ0"/>
<reference evidence="9 10" key="1">
    <citation type="journal article" date="2003" name="DNA Res.">
        <title>Complete genome structure of Gloeobacter violaceus PCC 7421, a cyanobacterium that lacks thylakoids.</title>
        <authorList>
            <person name="Nakamura Y."/>
            <person name="Kaneko T."/>
            <person name="Sato S."/>
            <person name="Mimuro M."/>
            <person name="Miyashita H."/>
            <person name="Tsuchiya T."/>
            <person name="Sasamoto S."/>
            <person name="Watanabe A."/>
            <person name="Kawashima K."/>
            <person name="Kishida Y."/>
            <person name="Kiyokawa C."/>
            <person name="Kohara M."/>
            <person name="Matsumoto M."/>
            <person name="Matsuno A."/>
            <person name="Nakazaki N."/>
            <person name="Shimpo S."/>
            <person name="Takeuchi C."/>
            <person name="Yamada M."/>
            <person name="Tabata S."/>
        </authorList>
    </citation>
    <scope>NUCLEOTIDE SEQUENCE [LARGE SCALE GENOMIC DNA]</scope>
    <source>
        <strain evidence="10">ATCC 29082 / PCC 7421</strain>
    </source>
</reference>
<dbReference type="NCBIfam" id="TIGR00711">
    <property type="entry name" value="efflux_EmrB"/>
    <property type="match status" value="1"/>
</dbReference>
<evidence type="ECO:0000256" key="6">
    <source>
        <dbReference type="ARBA" id="ARBA00023136"/>
    </source>
</evidence>
<keyword evidence="6 7" id="KW-0472">Membrane</keyword>
<keyword evidence="3" id="KW-1003">Cell membrane</keyword>
<dbReference type="PANTHER" id="PTHR23501">
    <property type="entry name" value="MAJOR FACILITATOR SUPERFAMILY"/>
    <property type="match status" value="1"/>
</dbReference>
<reference evidence="9 10" key="2">
    <citation type="journal article" date="2003" name="DNA Res.">
        <title>Complete genome structure of Gloeobacter violaceus PCC 7421, a cyanobacterium that lacks thylakoids (supplement).</title>
        <authorList>
            <person name="Nakamura Y."/>
            <person name="Kaneko T."/>
            <person name="Sato S."/>
            <person name="Mimuro M."/>
            <person name="Miyashita H."/>
            <person name="Tsuchiya T."/>
            <person name="Sasamoto S."/>
            <person name="Watanabe A."/>
            <person name="Kawashima K."/>
            <person name="Kishida Y."/>
            <person name="Kiyokawa C."/>
            <person name="Kohara M."/>
            <person name="Matsumoto M."/>
            <person name="Matsuno A."/>
            <person name="Nakazaki N."/>
            <person name="Shimpo S."/>
            <person name="Takeuchi C."/>
            <person name="Yamada M."/>
            <person name="Tabata S."/>
        </authorList>
    </citation>
    <scope>NUCLEOTIDE SEQUENCE [LARGE SCALE GENOMIC DNA]</scope>
    <source>
        <strain evidence="10">ATCC 29082 / PCC 7421</strain>
    </source>
</reference>
<keyword evidence="5 7" id="KW-1133">Transmembrane helix</keyword>
<evidence type="ECO:0000256" key="1">
    <source>
        <dbReference type="ARBA" id="ARBA00004651"/>
    </source>
</evidence>
<dbReference type="GO" id="GO:0055085">
    <property type="term" value="P:transmembrane transport"/>
    <property type="evidence" value="ECO:0000318"/>
    <property type="project" value="GO_Central"/>
</dbReference>
<dbReference type="PATRIC" id="fig|251221.4.peg.271"/>
<dbReference type="Pfam" id="PF07690">
    <property type="entry name" value="MFS_1"/>
    <property type="match status" value="1"/>
</dbReference>
<dbReference type="HOGENOM" id="CLU_000960_2_5_3"/>
<dbReference type="Gene3D" id="1.20.1250.20">
    <property type="entry name" value="MFS general substrate transporter like domains"/>
    <property type="match status" value="1"/>
</dbReference>
<comment type="subcellular location">
    <subcellularLocation>
        <location evidence="1">Cell membrane</location>
        <topology evidence="1">Multi-pass membrane protein</topology>
    </subcellularLocation>
</comment>
<evidence type="ECO:0000313" key="10">
    <source>
        <dbReference type="Proteomes" id="UP000000557"/>
    </source>
</evidence>
<dbReference type="FunFam" id="1.20.1720.10:FF:000004">
    <property type="entry name" value="EmrB/QacA family drug resistance transporter"/>
    <property type="match status" value="1"/>
</dbReference>
<evidence type="ECO:0000259" key="8">
    <source>
        <dbReference type="PROSITE" id="PS50850"/>
    </source>
</evidence>
<dbReference type="PhylomeDB" id="Q7NNZ0"/>
<dbReference type="InterPro" id="IPR036259">
    <property type="entry name" value="MFS_trans_sf"/>
</dbReference>
<dbReference type="Gene3D" id="1.20.1720.10">
    <property type="entry name" value="Multidrug resistance protein D"/>
    <property type="match status" value="1"/>
</dbReference>
<dbReference type="FunCoup" id="Q7NNZ0">
    <property type="interactions" value="68"/>
</dbReference>
<feature type="transmembrane region" description="Helical" evidence="7">
    <location>
        <begin position="294"/>
        <end position="322"/>
    </location>
</feature>
<evidence type="ECO:0000313" key="9">
    <source>
        <dbReference type="EMBL" id="BAC88209.1"/>
    </source>
</evidence>
<keyword evidence="2" id="KW-0813">Transport</keyword>
<feature type="transmembrane region" description="Helical" evidence="7">
    <location>
        <begin position="430"/>
        <end position="452"/>
    </location>
</feature>
<dbReference type="EnsemblBacteria" id="BAC88209">
    <property type="protein sequence ID" value="BAC88209"/>
    <property type="gene ID" value="BAC88209"/>
</dbReference>
<keyword evidence="10" id="KW-1185">Reference proteome</keyword>
<feature type="transmembrane region" description="Helical" evidence="7">
    <location>
        <begin position="228"/>
        <end position="249"/>
    </location>
</feature>
<dbReference type="EMBL" id="BA000045">
    <property type="protein sequence ID" value="BAC88209.1"/>
    <property type="molecule type" value="Genomic_DNA"/>
</dbReference>
<dbReference type="PROSITE" id="PS50850">
    <property type="entry name" value="MFS"/>
    <property type="match status" value="1"/>
</dbReference>
<feature type="transmembrane region" description="Helical" evidence="7">
    <location>
        <begin position="334"/>
        <end position="356"/>
    </location>
</feature>
<accession>Q7NNZ0</accession>
<dbReference type="SUPFAM" id="SSF103473">
    <property type="entry name" value="MFS general substrate transporter"/>
    <property type="match status" value="1"/>
</dbReference>
<protein>
    <submittedName>
        <fullName evidence="9">Glr0268 protein</fullName>
    </submittedName>
</protein>
<feature type="transmembrane region" description="Helical" evidence="7">
    <location>
        <begin position="78"/>
        <end position="97"/>
    </location>
</feature>
<keyword evidence="4 7" id="KW-0812">Transmembrane</keyword>
<dbReference type="STRING" id="251221.gene:10757740"/>
<feature type="transmembrane region" description="Helical" evidence="7">
    <location>
        <begin position="109"/>
        <end position="136"/>
    </location>
</feature>
<dbReference type="InParanoid" id="Q7NNZ0"/>
<dbReference type="FunFam" id="1.20.1250.20:FF:001004">
    <property type="entry name" value="Drug resistance transporter, EmrB/QacA subfamily"/>
    <property type="match status" value="1"/>
</dbReference>
<proteinExistence type="predicted"/>
<dbReference type="InterPro" id="IPR005829">
    <property type="entry name" value="Sugar_transporter_CS"/>
</dbReference>
<dbReference type="OrthoDB" id="9816041at2"/>
<feature type="transmembrane region" description="Helical" evidence="7">
    <location>
        <begin position="142"/>
        <end position="160"/>
    </location>
</feature>
<dbReference type="KEGG" id="gvi:glr0268"/>
<evidence type="ECO:0000256" key="2">
    <source>
        <dbReference type="ARBA" id="ARBA00022448"/>
    </source>
</evidence>
<dbReference type="InterPro" id="IPR011701">
    <property type="entry name" value="MFS"/>
</dbReference>
<feature type="transmembrane region" description="Helical" evidence="7">
    <location>
        <begin position="363"/>
        <end position="384"/>
    </location>
</feature>
<sequence length="567" mass="60395">MKTRRPSFGRYHRKCALVTGDSVVQYQRPIDYTTALDERTKRLVMGAVLIALFLTSLDQTVVVAALPKIVADLGDLDLLAWTSASYLLVSTTSLPILGKLSDLYGRKNILLIGIAIFLLGSFLCGLAPSMLMLVVFRGIQGLGAGAITSVALTIPADLYVPAERAQLQGIIAAVFALSSIVGPLLGGVLTDTLGWHWIFFINLPFGLLALAFIVAFMPRLNSGLTRSIDYWGAVLLMLTVVPLLVALSLEKEKYAWDSPLVLGLLAAAAVSFGLFVFAELRAKEPILPLSLFRIPIFSLICAMSVMVGATFIVAILFLPVFLVNVMGASATEAGVALIPETLGLLVSSFISGLVVQRTGRYKAAMLVGLVLMSIGIFLLTQLSLTTTIAQVWFSIAIFGLGAGATFPQANLALQNAVPFEYVGVATAGRLFFAQLGQTVSAALYGALLVAYLNTALVDSLQPVAARLPASLATHLDPGRLRNGGEQAAAELAALGTEMAPRFTPEVRRRTEAQVRTAVRRSFAEAVARVYQASLPLPLIALLLGLLVPELPLKRSNSPDTPPAAVHE</sequence>
<dbReference type="PANTHER" id="PTHR23501:SF197">
    <property type="entry name" value="COMD"/>
    <property type="match status" value="1"/>
</dbReference>
<evidence type="ECO:0000256" key="7">
    <source>
        <dbReference type="SAM" id="Phobius"/>
    </source>
</evidence>
<feature type="transmembrane region" description="Helical" evidence="7">
    <location>
        <begin position="43"/>
        <end position="66"/>
    </location>
</feature>
<dbReference type="GO" id="GO:0005886">
    <property type="term" value="C:plasma membrane"/>
    <property type="evidence" value="ECO:0000318"/>
    <property type="project" value="GO_Central"/>
</dbReference>
<evidence type="ECO:0000256" key="4">
    <source>
        <dbReference type="ARBA" id="ARBA00022692"/>
    </source>
</evidence>
<gene>
    <name evidence="9" type="ordered locus">glr0268</name>
</gene>
<dbReference type="CDD" id="cd17502">
    <property type="entry name" value="MFS_Azr1_MDR_like"/>
    <property type="match status" value="1"/>
</dbReference>
<name>Q7NNZ0_GLOVI</name>
<dbReference type="PRINTS" id="PR01036">
    <property type="entry name" value="TCRTETB"/>
</dbReference>
<feature type="domain" description="Major facilitator superfamily (MFS) profile" evidence="8">
    <location>
        <begin position="44"/>
        <end position="507"/>
    </location>
</feature>
<dbReference type="PROSITE" id="PS00216">
    <property type="entry name" value="SUGAR_TRANSPORT_1"/>
    <property type="match status" value="1"/>
</dbReference>
<dbReference type="InterPro" id="IPR004638">
    <property type="entry name" value="EmrB-like"/>
</dbReference>
<dbReference type="Proteomes" id="UP000000557">
    <property type="component" value="Chromosome"/>
</dbReference>
<evidence type="ECO:0000256" key="3">
    <source>
        <dbReference type="ARBA" id="ARBA00022475"/>
    </source>
</evidence>
<feature type="transmembrane region" description="Helical" evidence="7">
    <location>
        <begin position="167"/>
        <end position="189"/>
    </location>
</feature>
<organism evidence="9 10">
    <name type="scientific">Gloeobacter violaceus (strain ATCC 29082 / PCC 7421)</name>
    <dbReference type="NCBI Taxonomy" id="251221"/>
    <lineage>
        <taxon>Bacteria</taxon>
        <taxon>Bacillati</taxon>
        <taxon>Cyanobacteriota</taxon>
        <taxon>Cyanophyceae</taxon>
        <taxon>Gloeobacterales</taxon>
        <taxon>Gloeobacteraceae</taxon>
        <taxon>Gloeobacter</taxon>
    </lineage>
</organism>
<dbReference type="GO" id="GO:0022857">
    <property type="term" value="F:transmembrane transporter activity"/>
    <property type="evidence" value="ECO:0000318"/>
    <property type="project" value="GO_Central"/>
</dbReference>
<feature type="transmembrane region" description="Helical" evidence="7">
    <location>
        <begin position="195"/>
        <end position="216"/>
    </location>
</feature>